<dbReference type="GO" id="GO:0005634">
    <property type="term" value="C:nucleus"/>
    <property type="evidence" value="ECO:0007669"/>
    <property type="project" value="UniProtKB-SubCell"/>
</dbReference>
<keyword evidence="4" id="KW-0560">Oxidoreductase</keyword>
<dbReference type="GO" id="GO:0000981">
    <property type="term" value="F:DNA-binding transcription factor activity, RNA polymerase II-specific"/>
    <property type="evidence" value="ECO:0007669"/>
    <property type="project" value="InterPro"/>
</dbReference>
<keyword evidence="5" id="KW-0539">Nucleus</keyword>
<proteinExistence type="inferred from homology"/>
<dbReference type="OrthoDB" id="10257049at2759"/>
<dbReference type="GO" id="GO:0008270">
    <property type="term" value="F:zinc ion binding"/>
    <property type="evidence" value="ECO:0007669"/>
    <property type="project" value="InterPro"/>
</dbReference>
<dbReference type="InterPro" id="IPR020843">
    <property type="entry name" value="ER"/>
</dbReference>
<evidence type="ECO:0000256" key="4">
    <source>
        <dbReference type="ARBA" id="ARBA00023002"/>
    </source>
</evidence>
<dbReference type="SUPFAM" id="SSF51735">
    <property type="entry name" value="NAD(P)-binding Rossmann-fold domains"/>
    <property type="match status" value="1"/>
</dbReference>
<dbReference type="CDD" id="cd08249">
    <property type="entry name" value="enoyl_reductase_like"/>
    <property type="match status" value="1"/>
</dbReference>
<dbReference type="PANTHER" id="PTHR31001:SF49">
    <property type="entry name" value="ZN(II)2CYS6 TRANSCRIPTION FACTOR (EUROFUNG)"/>
    <property type="match status" value="1"/>
</dbReference>
<dbReference type="Pfam" id="PF00172">
    <property type="entry name" value="Zn_clus"/>
    <property type="match status" value="1"/>
</dbReference>
<dbReference type="InterPro" id="IPR013149">
    <property type="entry name" value="ADH-like_C"/>
</dbReference>
<dbReference type="InterPro" id="IPR001138">
    <property type="entry name" value="Zn2Cys6_DnaBD"/>
</dbReference>
<gene>
    <name evidence="8" type="ORF">FPCIR_12011</name>
</gene>
<accession>A0A8H5KQX4</accession>
<dbReference type="Proteomes" id="UP000546213">
    <property type="component" value="Unassembled WGS sequence"/>
</dbReference>
<evidence type="ECO:0000256" key="2">
    <source>
        <dbReference type="ARBA" id="ARBA00008072"/>
    </source>
</evidence>
<reference evidence="8 9" key="1">
    <citation type="submission" date="2020-05" db="EMBL/GenBank/DDBJ databases">
        <title>Identification and distribution of gene clusters putatively required for synthesis of sphingolipid metabolism inhibitors in phylogenetically diverse species of the filamentous fungus Fusarium.</title>
        <authorList>
            <person name="Kim H.-S."/>
            <person name="Busman M."/>
            <person name="Brown D.W."/>
            <person name="Divon H."/>
            <person name="Uhlig S."/>
            <person name="Proctor R.H."/>
        </authorList>
    </citation>
    <scope>NUCLEOTIDE SEQUENCE [LARGE SCALE GENOMIC DNA]</scope>
    <source>
        <strain evidence="8 9">NRRL 36939</strain>
    </source>
</reference>
<dbReference type="InterPro" id="IPR050613">
    <property type="entry name" value="Sec_Metabolite_Reg"/>
</dbReference>
<dbReference type="EMBL" id="JAAOAS010000379">
    <property type="protein sequence ID" value="KAF5577609.1"/>
    <property type="molecule type" value="Genomic_DNA"/>
</dbReference>
<evidence type="ECO:0000256" key="1">
    <source>
        <dbReference type="ARBA" id="ARBA00004123"/>
    </source>
</evidence>
<dbReference type="SUPFAM" id="SSF57701">
    <property type="entry name" value="Zn2/Cys6 DNA-binding domain"/>
    <property type="match status" value="1"/>
</dbReference>
<dbReference type="SMART" id="SM00829">
    <property type="entry name" value="PKS_ER"/>
    <property type="match status" value="1"/>
</dbReference>
<dbReference type="InterPro" id="IPR013154">
    <property type="entry name" value="ADH-like_N"/>
</dbReference>
<keyword evidence="3" id="KW-0479">Metal-binding</keyword>
<evidence type="ECO:0000313" key="8">
    <source>
        <dbReference type="EMBL" id="KAF5577609.1"/>
    </source>
</evidence>
<evidence type="ECO:0000256" key="3">
    <source>
        <dbReference type="ARBA" id="ARBA00022723"/>
    </source>
</evidence>
<comment type="similarity">
    <text evidence="2">Belongs to the zinc-containing alcohol dehydrogenase family.</text>
</comment>
<dbReference type="SUPFAM" id="SSF50129">
    <property type="entry name" value="GroES-like"/>
    <property type="match status" value="1"/>
</dbReference>
<name>A0A8H5KQX4_9HYPO</name>
<evidence type="ECO:0000256" key="6">
    <source>
        <dbReference type="SAM" id="MobiDB-lite"/>
    </source>
</evidence>
<dbReference type="CDD" id="cd00067">
    <property type="entry name" value="GAL4"/>
    <property type="match status" value="1"/>
</dbReference>
<organism evidence="8 9">
    <name type="scientific">Fusarium pseudocircinatum</name>
    <dbReference type="NCBI Taxonomy" id="56676"/>
    <lineage>
        <taxon>Eukaryota</taxon>
        <taxon>Fungi</taxon>
        <taxon>Dikarya</taxon>
        <taxon>Ascomycota</taxon>
        <taxon>Pezizomycotina</taxon>
        <taxon>Sordariomycetes</taxon>
        <taxon>Hypocreomycetidae</taxon>
        <taxon>Hypocreales</taxon>
        <taxon>Nectriaceae</taxon>
        <taxon>Fusarium</taxon>
        <taxon>Fusarium fujikuroi species complex</taxon>
    </lineage>
</organism>
<sequence length="826" mass="89750">MSAQTSKSIFLSAQGKLLVQPVTEKYTVEGSQCLVRVDYSAINLCDYNFFYMGLNSFITGFEMSGTVEQTGPDSHFQVGDTVFGISPVIIPMPSSHGTHQDLVVAKSELLYKIPAGVSSKDASVICMPAHTAADALFNVIGLGLPVAGVAGIDPFGKGILIWGGASSVGMMAIQLAKAAGLEYIFVTASAKNHEILRELGATHCFDYRSRNVVEDIQHAQKTLGIALALAFDTVGKGVNGPADAGSPSTPELAKSALGASEGLLLACTLPVHQDPAFGMCTSYRPSGSMNAMGAPQDPDSAIRIRKIMEHMLAVKNGSLRLPAVTVLTGAEAGIEGIQRVAGGLAPKGVRINLKTPHQSLHYSFISVMSRIIVHQTMRSTTRLRKHRERLACAACRQRKLKCDRESPCSSCVRRRDVTSCSYEVSIDDRLRHTQAQARLEHLEHLVGLLAEQRSTTTIGVQNDTPAAELPHDADTGGHTNASSSSRSDQNGSGATHWSAMLDDIQALRSTLDPFEGNDIDEGDTSAPQADVGMGMDIMFGAGLSRNVSIEEVLSTYLPSRRSTDRLVSTYFRVRLYVTPYIHSVQFQRQYDAFWSDPGAASPLWISILFSILFIAANISRTGKENEIPGHGFSVAAAQCLALGEYFRPKTFCFEALLLYLHSRFITCLEISPDMGALLGVLAHIATVSGYHRDSSVPSLSPFTAEMRRRAWSSYTQLDLLVSFHLGVPSRIPLAVSDTRAPSNLLDSDFDEHSAQLPSPRPDTELTGVTFSILKHKFMTYDECKPGGQLETEEWFMKSITWHDFLLGVTTLCLVAAYSVCWRESEQ</sequence>
<dbReference type="GO" id="GO:0006351">
    <property type="term" value="P:DNA-templated transcription"/>
    <property type="evidence" value="ECO:0007669"/>
    <property type="project" value="InterPro"/>
</dbReference>
<protein>
    <submittedName>
        <fullName evidence="8">Transcription activator acu-15</fullName>
    </submittedName>
</protein>
<dbReference type="InterPro" id="IPR036291">
    <property type="entry name" value="NAD(P)-bd_dom_sf"/>
</dbReference>
<dbReference type="AlphaFoldDB" id="A0A8H5KQX4"/>
<dbReference type="CDD" id="cd12148">
    <property type="entry name" value="fungal_TF_MHR"/>
    <property type="match status" value="1"/>
</dbReference>
<dbReference type="PROSITE" id="PS50048">
    <property type="entry name" value="ZN2_CY6_FUNGAL_2"/>
    <property type="match status" value="1"/>
</dbReference>
<dbReference type="SMART" id="SM00066">
    <property type="entry name" value="GAL4"/>
    <property type="match status" value="1"/>
</dbReference>
<evidence type="ECO:0000313" key="9">
    <source>
        <dbReference type="Proteomes" id="UP000546213"/>
    </source>
</evidence>
<evidence type="ECO:0000256" key="5">
    <source>
        <dbReference type="ARBA" id="ARBA00023242"/>
    </source>
</evidence>
<dbReference type="Pfam" id="PF00107">
    <property type="entry name" value="ADH_zinc_N"/>
    <property type="match status" value="1"/>
</dbReference>
<dbReference type="InterPro" id="IPR011032">
    <property type="entry name" value="GroES-like_sf"/>
</dbReference>
<dbReference type="PROSITE" id="PS00463">
    <property type="entry name" value="ZN2_CY6_FUNGAL_1"/>
    <property type="match status" value="1"/>
</dbReference>
<feature type="region of interest" description="Disordered" evidence="6">
    <location>
        <begin position="462"/>
        <end position="495"/>
    </location>
</feature>
<dbReference type="InterPro" id="IPR036864">
    <property type="entry name" value="Zn2-C6_fun-type_DNA-bd_sf"/>
</dbReference>
<dbReference type="InterPro" id="IPR047122">
    <property type="entry name" value="Trans-enoyl_RdTase-like"/>
</dbReference>
<comment type="caution">
    <text evidence="8">The sequence shown here is derived from an EMBL/GenBank/DDBJ whole genome shotgun (WGS) entry which is preliminary data.</text>
</comment>
<dbReference type="PANTHER" id="PTHR31001">
    <property type="entry name" value="UNCHARACTERIZED TRANSCRIPTIONAL REGULATORY PROTEIN"/>
    <property type="match status" value="1"/>
</dbReference>
<dbReference type="GO" id="GO:0016651">
    <property type="term" value="F:oxidoreductase activity, acting on NAD(P)H"/>
    <property type="evidence" value="ECO:0007669"/>
    <property type="project" value="InterPro"/>
</dbReference>
<dbReference type="InterPro" id="IPR007219">
    <property type="entry name" value="XnlR_reg_dom"/>
</dbReference>
<dbReference type="Pfam" id="PF04082">
    <property type="entry name" value="Fungal_trans"/>
    <property type="match status" value="1"/>
</dbReference>
<dbReference type="Gene3D" id="3.40.50.720">
    <property type="entry name" value="NAD(P)-binding Rossmann-like Domain"/>
    <property type="match status" value="1"/>
</dbReference>
<dbReference type="Gene3D" id="4.10.240.10">
    <property type="entry name" value="Zn(2)-C6 fungal-type DNA-binding domain"/>
    <property type="match status" value="1"/>
</dbReference>
<evidence type="ECO:0000259" key="7">
    <source>
        <dbReference type="PROSITE" id="PS50048"/>
    </source>
</evidence>
<keyword evidence="9" id="KW-1185">Reference proteome</keyword>
<dbReference type="GO" id="GO:0003677">
    <property type="term" value="F:DNA binding"/>
    <property type="evidence" value="ECO:0007669"/>
    <property type="project" value="InterPro"/>
</dbReference>
<dbReference type="Gene3D" id="3.90.180.10">
    <property type="entry name" value="Medium-chain alcohol dehydrogenases, catalytic domain"/>
    <property type="match status" value="1"/>
</dbReference>
<comment type="subcellular location">
    <subcellularLocation>
        <location evidence="1">Nucleus</location>
    </subcellularLocation>
</comment>
<feature type="domain" description="Zn(2)-C6 fungal-type" evidence="7">
    <location>
        <begin position="391"/>
        <end position="422"/>
    </location>
</feature>
<dbReference type="Pfam" id="PF08240">
    <property type="entry name" value="ADH_N"/>
    <property type="match status" value="1"/>
</dbReference>